<proteinExistence type="inferred from homology"/>
<dbReference type="Proteomes" id="UP000002247">
    <property type="component" value="Chromosome"/>
</dbReference>
<comment type="subcellular location">
    <subcellularLocation>
        <location evidence="1">Cell membrane</location>
        <topology evidence="1">Multi-pass membrane protein</topology>
    </subcellularLocation>
</comment>
<evidence type="ECO:0000256" key="5">
    <source>
        <dbReference type="ARBA" id="ARBA00022989"/>
    </source>
</evidence>
<evidence type="ECO:0000313" key="10">
    <source>
        <dbReference type="EMBL" id="ADG98949.1"/>
    </source>
</evidence>
<dbReference type="Pfam" id="PF21770">
    <property type="entry name" value="MgtC_SapB_C"/>
    <property type="match status" value="1"/>
</dbReference>
<dbReference type="STRING" id="640132.Srot_2512"/>
<dbReference type="GO" id="GO:0005886">
    <property type="term" value="C:plasma membrane"/>
    <property type="evidence" value="ECO:0007669"/>
    <property type="project" value="UniProtKB-SubCell"/>
</dbReference>
<evidence type="ECO:0000256" key="6">
    <source>
        <dbReference type="ARBA" id="ARBA00023136"/>
    </source>
</evidence>
<evidence type="ECO:0000259" key="8">
    <source>
        <dbReference type="Pfam" id="PF02308"/>
    </source>
</evidence>
<gene>
    <name evidence="10" type="ordered locus">Srot_2512</name>
</gene>
<protein>
    <submittedName>
        <fullName evidence="10">MgtC/SapB transporter</fullName>
    </submittedName>
</protein>
<evidence type="ECO:0000256" key="3">
    <source>
        <dbReference type="ARBA" id="ARBA00022475"/>
    </source>
</evidence>
<dbReference type="AlphaFoldDB" id="D6ZBJ7"/>
<sequence>MLLRVATGVGLGTVIGIERQYRSRRAGLRTNALVAVGSTLFVLLSAHGFGPGSVGTPDPTRVAAQIVSGIGFLGGGVILRDGFSVRGLNTAATLWCTAAVGALAGAGLYSTAVVGTAAVVVVNVLLRLFARQIDRFPASEQAESEDPAVIYEVVAVVKTKAAVRVRAQLLQTLGRSDFQLISMTSTETDHDGLVEVRAEFSAEHREDRQLEVVTTPLGLEPSVSSVRWGVRPENDEHEEQK</sequence>
<name>D6ZBJ7_SEGRD</name>
<comment type="similarity">
    <text evidence="2">Belongs to the MgtC/SapB family.</text>
</comment>
<organism evidence="10 11">
    <name type="scientific">Segniliparus rotundus (strain ATCC BAA-972 / CDC 1076 / CIP 108378 / DSM 44985 / JCM 13578)</name>
    <dbReference type="NCBI Taxonomy" id="640132"/>
    <lineage>
        <taxon>Bacteria</taxon>
        <taxon>Bacillati</taxon>
        <taxon>Actinomycetota</taxon>
        <taxon>Actinomycetes</taxon>
        <taxon>Mycobacteriales</taxon>
        <taxon>Segniliparaceae</taxon>
        <taxon>Segniliparus</taxon>
    </lineage>
</organism>
<keyword evidence="4 7" id="KW-0812">Transmembrane</keyword>
<dbReference type="InterPro" id="IPR049177">
    <property type="entry name" value="MgtC_SapB_SrpB_YhiD_N"/>
</dbReference>
<evidence type="ECO:0000256" key="2">
    <source>
        <dbReference type="ARBA" id="ARBA00009298"/>
    </source>
</evidence>
<evidence type="ECO:0000259" key="9">
    <source>
        <dbReference type="Pfam" id="PF21770"/>
    </source>
</evidence>
<keyword evidence="6 7" id="KW-0472">Membrane</keyword>
<keyword evidence="11" id="KW-1185">Reference proteome</keyword>
<dbReference type="EMBL" id="CP001958">
    <property type="protein sequence ID" value="ADG98949.1"/>
    <property type="molecule type" value="Genomic_DNA"/>
</dbReference>
<dbReference type="Gene3D" id="3.30.70.260">
    <property type="match status" value="1"/>
</dbReference>
<feature type="domain" description="MgtC/SapB/SrpB/YhiD N-terminal" evidence="8">
    <location>
        <begin position="8"/>
        <end position="130"/>
    </location>
</feature>
<evidence type="ECO:0000256" key="7">
    <source>
        <dbReference type="SAM" id="Phobius"/>
    </source>
</evidence>
<dbReference type="HOGENOM" id="CLU_079292_0_0_11"/>
<dbReference type="KEGG" id="srt:Srot_2512"/>
<dbReference type="eggNOG" id="COG1285">
    <property type="taxonomic scope" value="Bacteria"/>
</dbReference>
<dbReference type="InterPro" id="IPR048640">
    <property type="entry name" value="MgtC-like_C"/>
</dbReference>
<dbReference type="Pfam" id="PF02308">
    <property type="entry name" value="MgtC"/>
    <property type="match status" value="1"/>
</dbReference>
<feature type="transmembrane region" description="Helical" evidence="7">
    <location>
        <begin position="32"/>
        <end position="50"/>
    </location>
</feature>
<evidence type="ECO:0000256" key="4">
    <source>
        <dbReference type="ARBA" id="ARBA00022692"/>
    </source>
</evidence>
<dbReference type="InterPro" id="IPR003416">
    <property type="entry name" value="MgtC/SapB/SrpB/YhiD_fam"/>
</dbReference>
<keyword evidence="5 7" id="KW-1133">Transmembrane helix</keyword>
<feature type="domain" description="MgtC-like C-terminal" evidence="9">
    <location>
        <begin position="151"/>
        <end position="228"/>
    </location>
</feature>
<feature type="transmembrane region" description="Helical" evidence="7">
    <location>
        <begin position="62"/>
        <end position="80"/>
    </location>
</feature>
<evidence type="ECO:0000313" key="11">
    <source>
        <dbReference type="Proteomes" id="UP000002247"/>
    </source>
</evidence>
<dbReference type="PRINTS" id="PR01837">
    <property type="entry name" value="MGTCSAPBPROT"/>
</dbReference>
<dbReference type="PANTHER" id="PTHR33778">
    <property type="entry name" value="PROTEIN MGTC"/>
    <property type="match status" value="1"/>
</dbReference>
<dbReference type="PANTHER" id="PTHR33778:SF3">
    <property type="entry name" value="PROTEIN MGTC"/>
    <property type="match status" value="1"/>
</dbReference>
<keyword evidence="3" id="KW-1003">Cell membrane</keyword>
<accession>D6ZBJ7</accession>
<reference evidence="10 11" key="1">
    <citation type="journal article" date="2010" name="Stand. Genomic Sci.">
        <title>Complete genome sequence of Segniliparus rotundus type strain (CDC 1076).</title>
        <authorList>
            <person name="Sikorski J."/>
            <person name="Lapidus A."/>
            <person name="Copeland A."/>
            <person name="Misra M."/>
            <person name="Glavina Del Rio T."/>
            <person name="Nolan M."/>
            <person name="Lucas S."/>
            <person name="Chen F."/>
            <person name="Tice H."/>
            <person name="Cheng J.F."/>
            <person name="Jando M."/>
            <person name="Schneider S."/>
            <person name="Bruce D."/>
            <person name="Goodwin L."/>
            <person name="Pitluck S."/>
            <person name="Liolios K."/>
            <person name="Mikhailova N."/>
            <person name="Pati A."/>
            <person name="Ivanova N."/>
            <person name="Mavromatis K."/>
            <person name="Chen A."/>
            <person name="Palaniappan K."/>
            <person name="Chertkov O."/>
            <person name="Land M."/>
            <person name="Hauser L."/>
            <person name="Chang Y.J."/>
            <person name="Jeffries C.D."/>
            <person name="Brettin T."/>
            <person name="Detter J.C."/>
            <person name="Han C."/>
            <person name="Rohde M."/>
            <person name="Goker M."/>
            <person name="Bristow J."/>
            <person name="Eisen J.A."/>
            <person name="Markowitz V."/>
            <person name="Hugenholtz P."/>
            <person name="Kyrpides N.C."/>
            <person name="Klenk H.P."/>
        </authorList>
    </citation>
    <scope>NUCLEOTIDE SEQUENCE [LARGE SCALE GENOMIC DNA]</scope>
    <source>
        <strain evidence="11">ATCC BAA-972 / CDC 1076 / CIP 108378 / DSM 44985 / JCM 13578</strain>
    </source>
</reference>
<evidence type="ECO:0000256" key="1">
    <source>
        <dbReference type="ARBA" id="ARBA00004651"/>
    </source>
</evidence>